<dbReference type="GO" id="GO:0030991">
    <property type="term" value="C:intraciliary transport particle A"/>
    <property type="evidence" value="ECO:0007669"/>
    <property type="project" value="TreeGrafter"/>
</dbReference>
<accession>A0A3P7YQL4</accession>
<name>A0A183FL47_HELPZ</name>
<keyword evidence="4" id="KW-1185">Reference proteome</keyword>
<dbReference type="SUPFAM" id="SSF48452">
    <property type="entry name" value="TPR-like"/>
    <property type="match status" value="2"/>
</dbReference>
<reference evidence="5" key="2">
    <citation type="submission" date="2019-09" db="UniProtKB">
        <authorList>
            <consortium name="WormBaseParasite"/>
        </authorList>
    </citation>
    <scope>IDENTIFICATION</scope>
</reference>
<dbReference type="EMBL" id="UZAH01026011">
    <property type="protein sequence ID" value="VDO74207.1"/>
    <property type="molecule type" value="Genomic_DNA"/>
</dbReference>
<sequence length="316" mass="36161">MGLLGLLVPCDAGLWSEPRTSAHSSEYRLPDHYHALARCLELAWRAGHVDQADKYLRKAIENNPRASVDAGYNYCKGLHEWYSGEPNAALQAFNRARRDLEWGERALYNMIEIVLNPDNEIIGGEVLDHGDDRGDEADREMAAKTAERFLKDKVSSVGAVLVVARAYMLMKQTPKAKALLKRVVGHPWSLEDADYLEKCWLLLADLYINQNKSEQANTVLRTILQHNASSIKAFEFLGYLREKEQKFNDAAANYDDAWKLSRMRNPAIGYKLAYNLLKCKRLFDCIEVCHHVLKLYPTYPKIKKEIMDKARMSIRS</sequence>
<dbReference type="AlphaFoldDB" id="A0A183FL47"/>
<evidence type="ECO:0000313" key="4">
    <source>
        <dbReference type="Proteomes" id="UP000050761"/>
    </source>
</evidence>
<evidence type="ECO:0000313" key="3">
    <source>
        <dbReference type="EMBL" id="VDO74207.1"/>
    </source>
</evidence>
<evidence type="ECO:0000259" key="2">
    <source>
        <dbReference type="Pfam" id="PF25064"/>
    </source>
</evidence>
<reference evidence="3 4" key="1">
    <citation type="submission" date="2018-11" db="EMBL/GenBank/DDBJ databases">
        <authorList>
            <consortium name="Pathogen Informatics"/>
        </authorList>
    </citation>
    <scope>NUCLEOTIDE SEQUENCE [LARGE SCALE GENOMIC DNA]</scope>
</reference>
<evidence type="ECO:0000313" key="5">
    <source>
        <dbReference type="WBParaSite" id="HPBE_0000793601-mRNA-1"/>
    </source>
</evidence>
<dbReference type="InterPro" id="IPR056834">
    <property type="entry name" value="ARM_TT21_C"/>
</dbReference>
<dbReference type="Pfam" id="PF25064">
    <property type="entry name" value="ARM_TT21_5th"/>
    <property type="match status" value="1"/>
</dbReference>
<feature type="domain" description="Tetratricopeptide repeat protein 21A/21B fifth ARM repeats" evidence="2">
    <location>
        <begin position="29"/>
        <end position="115"/>
    </location>
</feature>
<proteinExistence type="predicted"/>
<dbReference type="PANTHER" id="PTHR14699:SF0">
    <property type="entry name" value="TETRATRICOPEPTIDE REPEAT PROTEIN 21 HOMOLOG"/>
    <property type="match status" value="1"/>
</dbReference>
<dbReference type="InterPro" id="IPR011990">
    <property type="entry name" value="TPR-like_helical_dom_sf"/>
</dbReference>
<gene>
    <name evidence="3" type="ORF">HPBE_LOCUS7937</name>
</gene>
<dbReference type="InterPro" id="IPR040364">
    <property type="entry name" value="TTC21A/TTC21B"/>
</dbReference>
<dbReference type="InterPro" id="IPR056835">
    <property type="entry name" value="ARM_TT21_5th"/>
</dbReference>
<dbReference type="GO" id="GO:0035721">
    <property type="term" value="P:intraciliary retrograde transport"/>
    <property type="evidence" value="ECO:0007669"/>
    <property type="project" value="TreeGrafter"/>
</dbReference>
<protein>
    <submittedName>
        <fullName evidence="5">TPR_REGION domain-containing protein</fullName>
    </submittedName>
</protein>
<dbReference type="Proteomes" id="UP000050761">
    <property type="component" value="Unassembled WGS sequence"/>
</dbReference>
<dbReference type="Gene3D" id="1.25.40.10">
    <property type="entry name" value="Tetratricopeptide repeat domain"/>
    <property type="match status" value="1"/>
</dbReference>
<dbReference type="Pfam" id="PF25063">
    <property type="entry name" value="ARM_TT21_C"/>
    <property type="match status" value="1"/>
</dbReference>
<accession>A0A183FL47</accession>
<evidence type="ECO:0000259" key="1">
    <source>
        <dbReference type="Pfam" id="PF25063"/>
    </source>
</evidence>
<organism evidence="4 5">
    <name type="scientific">Heligmosomoides polygyrus</name>
    <name type="common">Parasitic roundworm</name>
    <dbReference type="NCBI Taxonomy" id="6339"/>
    <lineage>
        <taxon>Eukaryota</taxon>
        <taxon>Metazoa</taxon>
        <taxon>Ecdysozoa</taxon>
        <taxon>Nematoda</taxon>
        <taxon>Chromadorea</taxon>
        <taxon>Rhabditida</taxon>
        <taxon>Rhabditina</taxon>
        <taxon>Rhabditomorpha</taxon>
        <taxon>Strongyloidea</taxon>
        <taxon>Heligmosomidae</taxon>
        <taxon>Heligmosomoides</taxon>
    </lineage>
</organism>
<dbReference type="GO" id="GO:0005929">
    <property type="term" value="C:cilium"/>
    <property type="evidence" value="ECO:0007669"/>
    <property type="project" value="GOC"/>
</dbReference>
<dbReference type="WBParaSite" id="HPBE_0000793601-mRNA-1">
    <property type="protein sequence ID" value="HPBE_0000793601-mRNA-1"/>
    <property type="gene ID" value="HPBE_0000793601"/>
</dbReference>
<dbReference type="PANTHER" id="PTHR14699">
    <property type="entry name" value="STI2 PROTEIN-RELATED"/>
    <property type="match status" value="1"/>
</dbReference>
<feature type="domain" description="Tetratricopeptide repeat protein 21A/21B C-terminal ARM" evidence="1">
    <location>
        <begin position="137"/>
        <end position="311"/>
    </location>
</feature>
<dbReference type="GO" id="GO:0061512">
    <property type="term" value="P:protein localization to cilium"/>
    <property type="evidence" value="ECO:0007669"/>
    <property type="project" value="TreeGrafter"/>
</dbReference>
<dbReference type="OrthoDB" id="10259630at2759"/>